<dbReference type="GO" id="GO:0016301">
    <property type="term" value="F:kinase activity"/>
    <property type="evidence" value="ECO:0007669"/>
    <property type="project" value="UniProtKB-KW"/>
</dbReference>
<dbReference type="SMART" id="SM00387">
    <property type="entry name" value="HATPase_c"/>
    <property type="match status" value="1"/>
</dbReference>
<dbReference type="PANTHER" id="PTHR24421:SF10">
    <property type="entry name" value="NITRATE_NITRITE SENSOR PROTEIN NARQ"/>
    <property type="match status" value="1"/>
</dbReference>
<evidence type="ECO:0000256" key="5">
    <source>
        <dbReference type="ARBA" id="ARBA00023012"/>
    </source>
</evidence>
<comment type="catalytic activity">
    <reaction evidence="1">
        <text>ATP + protein L-histidine = ADP + protein N-phospho-L-histidine.</text>
        <dbReference type="EC" id="2.7.13.3"/>
    </reaction>
</comment>
<protein>
    <recommendedName>
        <fullName evidence="2">histidine kinase</fullName>
        <ecNumber evidence="2">2.7.13.3</ecNumber>
    </recommendedName>
</protein>
<dbReference type="Proteomes" id="UP000737171">
    <property type="component" value="Unassembled WGS sequence"/>
</dbReference>
<keyword evidence="8" id="KW-0732">Signal</keyword>
<keyword evidence="7" id="KW-0812">Transmembrane</keyword>
<gene>
    <name evidence="10" type="ORF">HLB44_22715</name>
</gene>
<organism evidence="10 11">
    <name type="scientific">Pseudaquabacterium terrae</name>
    <dbReference type="NCBI Taxonomy" id="2732868"/>
    <lineage>
        <taxon>Bacteria</taxon>
        <taxon>Pseudomonadati</taxon>
        <taxon>Pseudomonadota</taxon>
        <taxon>Betaproteobacteria</taxon>
        <taxon>Burkholderiales</taxon>
        <taxon>Sphaerotilaceae</taxon>
        <taxon>Pseudaquabacterium</taxon>
    </lineage>
</organism>
<keyword evidence="6" id="KW-0175">Coiled coil</keyword>
<feature type="coiled-coil region" evidence="6">
    <location>
        <begin position="377"/>
        <end position="411"/>
    </location>
</feature>
<feature type="transmembrane region" description="Helical" evidence="7">
    <location>
        <begin position="176"/>
        <end position="195"/>
    </location>
</feature>
<feature type="transmembrane region" description="Helical" evidence="7">
    <location>
        <begin position="289"/>
        <end position="308"/>
    </location>
</feature>
<dbReference type="SUPFAM" id="SSF55874">
    <property type="entry name" value="ATPase domain of HSP90 chaperone/DNA topoisomerase II/histidine kinase"/>
    <property type="match status" value="1"/>
</dbReference>
<evidence type="ECO:0000313" key="11">
    <source>
        <dbReference type="Proteomes" id="UP000737171"/>
    </source>
</evidence>
<dbReference type="Gene3D" id="1.20.5.1930">
    <property type="match status" value="1"/>
</dbReference>
<proteinExistence type="predicted"/>
<dbReference type="PANTHER" id="PTHR24421">
    <property type="entry name" value="NITRATE/NITRITE SENSOR PROTEIN NARX-RELATED"/>
    <property type="match status" value="1"/>
</dbReference>
<keyword evidence="4 10" id="KW-0418">Kinase</keyword>
<sequence>MQRLLHTLILAVTLFAGLLAPTQAKTDVITLREAQARLEPAGLPPQQQPALKLSHRWDEAFPGRDGRALYTLALPAGGGDEPMALLFTRVGNQVEVRVNGRVVARFGELGKPRFDAAKTTRLVPVPAVLLQAEGNRLEVEVTTQASRWGGLSLVQYGPASTLAEVLADQLRWRHHAALVLVAGFALMGALSLALWHRQREPLYGWFGLAALLGVVRHLDRIWSDVPVPWPAWGAITAAAYAAHLVTIIHVGALMVDATGARLRRSMAATLVVSAGLGIVALLLHKPLLWDIGLVAMVPYGVAVVIALGRVAWARGGAARWLLAAVALLLLTGSAHDLGVRLGWWPGGGGRLSVMPFATFLIALGMFGLIAQRHNRTVLDYRQLNDELAQRVQQREDELRQALDTLHLQQREQAVLEERQRTMRELHDGVGAQLVALLNLASQGPVDAALVQEQAKLALDEMRMAVDALQPMNGDLTTVLATLRYRLQPRLAAAGIAVDWDMPPLPPLAHLTPHSVLQVQRILLEAVTNVLKHAAASRIRVSARLVDTPAPAIEMSLHDDGRGLQPGAAPPHAGRGLANMQARAQAIGASLVVESTAPRGTRVCLRWPLPPAVA</sequence>
<feature type="transmembrane region" description="Helical" evidence="7">
    <location>
        <begin position="351"/>
        <end position="370"/>
    </location>
</feature>
<dbReference type="Pfam" id="PF02518">
    <property type="entry name" value="HATPase_c"/>
    <property type="match status" value="1"/>
</dbReference>
<feature type="domain" description="Histidine kinase/HSP90-like ATPase" evidence="9">
    <location>
        <begin position="513"/>
        <end position="610"/>
    </location>
</feature>
<feature type="transmembrane region" description="Helical" evidence="7">
    <location>
        <begin position="230"/>
        <end position="253"/>
    </location>
</feature>
<feature type="transmembrane region" description="Helical" evidence="7">
    <location>
        <begin position="202"/>
        <end position="218"/>
    </location>
</feature>
<evidence type="ECO:0000256" key="2">
    <source>
        <dbReference type="ARBA" id="ARBA00012438"/>
    </source>
</evidence>
<dbReference type="Gene3D" id="3.30.565.10">
    <property type="entry name" value="Histidine kinase-like ATPase, C-terminal domain"/>
    <property type="match status" value="1"/>
</dbReference>
<keyword evidence="7" id="KW-1133">Transmembrane helix</keyword>
<evidence type="ECO:0000256" key="3">
    <source>
        <dbReference type="ARBA" id="ARBA00022679"/>
    </source>
</evidence>
<name>A0ABX2EMN2_9BURK</name>
<keyword evidence="5" id="KW-0902">Two-component regulatory system</keyword>
<evidence type="ECO:0000313" key="10">
    <source>
        <dbReference type="EMBL" id="NRF69823.1"/>
    </source>
</evidence>
<dbReference type="InterPro" id="IPR050482">
    <property type="entry name" value="Sensor_HK_TwoCompSys"/>
</dbReference>
<evidence type="ECO:0000259" key="9">
    <source>
        <dbReference type="SMART" id="SM00387"/>
    </source>
</evidence>
<dbReference type="CDD" id="cd16917">
    <property type="entry name" value="HATPase_UhpB-NarQ-NarX-like"/>
    <property type="match status" value="1"/>
</dbReference>
<keyword evidence="3" id="KW-0808">Transferase</keyword>
<evidence type="ECO:0000256" key="4">
    <source>
        <dbReference type="ARBA" id="ARBA00022777"/>
    </source>
</evidence>
<reference evidence="10 11" key="1">
    <citation type="submission" date="2020-05" db="EMBL/GenBank/DDBJ databases">
        <title>Aquincola sp. isolate from soil.</title>
        <authorList>
            <person name="Han J."/>
            <person name="Kim D.-U."/>
        </authorList>
    </citation>
    <scope>NUCLEOTIDE SEQUENCE [LARGE SCALE GENOMIC DNA]</scope>
    <source>
        <strain evidence="10 11">S2</strain>
    </source>
</reference>
<feature type="transmembrane region" description="Helical" evidence="7">
    <location>
        <begin position="320"/>
        <end position="339"/>
    </location>
</feature>
<evidence type="ECO:0000256" key="8">
    <source>
        <dbReference type="SAM" id="SignalP"/>
    </source>
</evidence>
<evidence type="ECO:0000256" key="6">
    <source>
        <dbReference type="SAM" id="Coils"/>
    </source>
</evidence>
<dbReference type="EC" id="2.7.13.3" evidence="2"/>
<dbReference type="RefSeq" id="WP_173127515.1">
    <property type="nucleotide sequence ID" value="NZ_JABRWJ010000007.1"/>
</dbReference>
<accession>A0ABX2EMN2</accession>
<dbReference type="InterPro" id="IPR003594">
    <property type="entry name" value="HATPase_dom"/>
</dbReference>
<dbReference type="InterPro" id="IPR036890">
    <property type="entry name" value="HATPase_C_sf"/>
</dbReference>
<keyword evidence="7" id="KW-0472">Membrane</keyword>
<evidence type="ECO:0000256" key="7">
    <source>
        <dbReference type="SAM" id="Phobius"/>
    </source>
</evidence>
<feature type="chain" id="PRO_5045893332" description="histidine kinase" evidence="8">
    <location>
        <begin position="25"/>
        <end position="613"/>
    </location>
</feature>
<comment type="caution">
    <text evidence="10">The sequence shown here is derived from an EMBL/GenBank/DDBJ whole genome shotgun (WGS) entry which is preliminary data.</text>
</comment>
<keyword evidence="11" id="KW-1185">Reference proteome</keyword>
<feature type="signal peptide" evidence="8">
    <location>
        <begin position="1"/>
        <end position="24"/>
    </location>
</feature>
<dbReference type="EMBL" id="JABRWJ010000007">
    <property type="protein sequence ID" value="NRF69823.1"/>
    <property type="molecule type" value="Genomic_DNA"/>
</dbReference>
<evidence type="ECO:0000256" key="1">
    <source>
        <dbReference type="ARBA" id="ARBA00000085"/>
    </source>
</evidence>
<feature type="transmembrane region" description="Helical" evidence="7">
    <location>
        <begin position="265"/>
        <end position="283"/>
    </location>
</feature>